<keyword evidence="2" id="KW-1185">Reference proteome</keyword>
<proteinExistence type="predicted"/>
<dbReference type="Proteomes" id="UP001479436">
    <property type="component" value="Unassembled WGS sequence"/>
</dbReference>
<protein>
    <submittedName>
        <fullName evidence="1">Uncharacterized protein</fullName>
    </submittedName>
</protein>
<evidence type="ECO:0000313" key="1">
    <source>
        <dbReference type="EMBL" id="KAK9768135.1"/>
    </source>
</evidence>
<accession>A0ABR2X305</accession>
<sequence>MNYPTATYHSISRIPPGFEQMYSNSNLPEPHLTNESEFDDLLDEFPFFQTEPEEVNFRGRPITSAEANYHRALARRCSYFVQKYSLDA</sequence>
<name>A0ABR2X305_9FUNG</name>
<gene>
    <name evidence="1" type="ORF">K7432_001485</name>
</gene>
<comment type="caution">
    <text evidence="1">The sequence shown here is derived from an EMBL/GenBank/DDBJ whole genome shotgun (WGS) entry which is preliminary data.</text>
</comment>
<organism evidence="1 2">
    <name type="scientific">Basidiobolus ranarum</name>
    <dbReference type="NCBI Taxonomy" id="34480"/>
    <lineage>
        <taxon>Eukaryota</taxon>
        <taxon>Fungi</taxon>
        <taxon>Fungi incertae sedis</taxon>
        <taxon>Zoopagomycota</taxon>
        <taxon>Entomophthoromycotina</taxon>
        <taxon>Basidiobolomycetes</taxon>
        <taxon>Basidiobolales</taxon>
        <taxon>Basidiobolaceae</taxon>
        <taxon>Basidiobolus</taxon>
    </lineage>
</organism>
<evidence type="ECO:0000313" key="2">
    <source>
        <dbReference type="Proteomes" id="UP001479436"/>
    </source>
</evidence>
<dbReference type="EMBL" id="JASJQH010000033">
    <property type="protein sequence ID" value="KAK9768135.1"/>
    <property type="molecule type" value="Genomic_DNA"/>
</dbReference>
<reference evidence="1 2" key="1">
    <citation type="submission" date="2023-04" db="EMBL/GenBank/DDBJ databases">
        <title>Genome of Basidiobolus ranarum AG-B5.</title>
        <authorList>
            <person name="Stajich J.E."/>
            <person name="Carter-House D."/>
            <person name="Gryganskyi A."/>
        </authorList>
    </citation>
    <scope>NUCLEOTIDE SEQUENCE [LARGE SCALE GENOMIC DNA]</scope>
    <source>
        <strain evidence="1 2">AG-B5</strain>
    </source>
</reference>